<comment type="pathway">
    <text evidence="3 17 18">Cell wall biogenesis; peptidoglycan biosynthesis.</text>
</comment>
<dbReference type="NCBIfam" id="TIGR01087">
    <property type="entry name" value="murD"/>
    <property type="match status" value="1"/>
</dbReference>
<evidence type="ECO:0000256" key="2">
    <source>
        <dbReference type="ARBA" id="ARBA00004496"/>
    </source>
</evidence>
<evidence type="ECO:0000256" key="4">
    <source>
        <dbReference type="ARBA" id="ARBA00010416"/>
    </source>
</evidence>
<sequence>MKQINAYQNKRVLVFGAGMSGVNAAKLLVKLGAQVTLTDQKPANEIPEVVALQQLGVKIVAGSSPVSLVANLDLMVKNPGIPYDVPLVQAAQKQQIPIICEVELAYEISAAPVIGITGSNGKTTTTTLIAEMLNADKHHGHAYVAGNIGVPATKVAEKVTAEDQLVMELSSFMLLGITKLHPHIAVITNIFSNHLDYHKTRENYVNAKLQITKNQTQSDYLVINFEKKEWRQLSQQSQAQVVPVSVSGRYEDGAYQKQGGLYFRDEYLLDADEVRLPGQYNLENALAAIATAKLAGVENAAIVKVLRTFGGVRHRNQYVLTAQQRMFYNDSKATDIEATEMALSSFKKPVVLIAGGLDRGYTFEKLEPALRQHVVAMVVFGETAELLATAGQHAQVAHIKHVANLDEAVVKAYELSKPGEIILLSPASASWDQFTNFEERGNRFVADVSKLTGKKEE</sequence>
<evidence type="ECO:0000256" key="13">
    <source>
        <dbReference type="ARBA" id="ARBA00023316"/>
    </source>
</evidence>
<feature type="binding site" evidence="17">
    <location>
        <begin position="118"/>
        <end position="124"/>
    </location>
    <ligand>
        <name>ATP</name>
        <dbReference type="ChEBI" id="CHEBI:30616"/>
    </ligand>
</feature>
<organism evidence="21 22">
    <name type="scientific">Fructilactobacillus florum 8D</name>
    <dbReference type="NCBI Taxonomy" id="1221538"/>
    <lineage>
        <taxon>Bacteria</taxon>
        <taxon>Bacillati</taxon>
        <taxon>Bacillota</taxon>
        <taxon>Bacilli</taxon>
        <taxon>Lactobacillales</taxon>
        <taxon>Lactobacillaceae</taxon>
        <taxon>Fructilactobacillus</taxon>
    </lineage>
</organism>
<keyword evidence="13 17" id="KW-0961">Cell wall biogenesis/degradation</keyword>
<keyword evidence="9 17" id="KW-0547">Nucleotide-binding</keyword>
<dbReference type="Gene3D" id="3.90.190.20">
    <property type="entry name" value="Mur ligase, C-terminal domain"/>
    <property type="match status" value="1"/>
</dbReference>
<evidence type="ECO:0000256" key="8">
    <source>
        <dbReference type="ARBA" id="ARBA00022598"/>
    </source>
</evidence>
<dbReference type="InterPro" id="IPR013221">
    <property type="entry name" value="Mur_ligase_cen"/>
</dbReference>
<keyword evidence="7 17" id="KW-0963">Cytoplasm</keyword>
<comment type="subcellular location">
    <subcellularLocation>
        <location evidence="2 17 18">Cytoplasm</location>
    </subcellularLocation>
</comment>
<evidence type="ECO:0000256" key="7">
    <source>
        <dbReference type="ARBA" id="ARBA00022490"/>
    </source>
</evidence>
<dbReference type="GO" id="GO:0008360">
    <property type="term" value="P:regulation of cell shape"/>
    <property type="evidence" value="ECO:0007669"/>
    <property type="project" value="UniProtKB-KW"/>
</dbReference>
<dbReference type="InterPro" id="IPR005762">
    <property type="entry name" value="MurD"/>
</dbReference>
<evidence type="ECO:0000256" key="9">
    <source>
        <dbReference type="ARBA" id="ARBA00022741"/>
    </source>
</evidence>
<keyword evidence="11 17" id="KW-0133">Cell shape</keyword>
<keyword evidence="12 17" id="KW-0573">Peptidoglycan synthesis</keyword>
<evidence type="ECO:0000259" key="19">
    <source>
        <dbReference type="Pfam" id="PF02875"/>
    </source>
</evidence>
<dbReference type="Pfam" id="PF02875">
    <property type="entry name" value="Mur_ligase_C"/>
    <property type="match status" value="1"/>
</dbReference>
<evidence type="ECO:0000256" key="11">
    <source>
        <dbReference type="ARBA" id="ARBA00022960"/>
    </source>
</evidence>
<dbReference type="InterPro" id="IPR036615">
    <property type="entry name" value="Mur_ligase_C_dom_sf"/>
</dbReference>
<dbReference type="GO" id="GO:0008764">
    <property type="term" value="F:UDP-N-acetylmuramoylalanine-D-glutamate ligase activity"/>
    <property type="evidence" value="ECO:0007669"/>
    <property type="project" value="UniProtKB-UniRule"/>
</dbReference>
<comment type="function">
    <text evidence="1 17 18">Cell wall formation. Catalyzes the addition of glutamate to the nucleotide precursor UDP-N-acetylmuramoyl-L-alanine (UMA).</text>
</comment>
<dbReference type="EMBL" id="ALXG01000045">
    <property type="protein sequence ID" value="ETO39966.1"/>
    <property type="molecule type" value="Genomic_DNA"/>
</dbReference>
<dbReference type="UniPathway" id="UPA00219"/>
<keyword evidence="22" id="KW-1185">Reference proteome</keyword>
<dbReference type="OrthoDB" id="9809796at2"/>
<dbReference type="PATRIC" id="fig|1221538.3.peg.1080"/>
<comment type="caution">
    <text evidence="21">The sequence shown here is derived from an EMBL/GenBank/DDBJ whole genome shotgun (WGS) entry which is preliminary data.</text>
</comment>
<evidence type="ECO:0000256" key="3">
    <source>
        <dbReference type="ARBA" id="ARBA00004752"/>
    </source>
</evidence>
<dbReference type="InterPro" id="IPR004101">
    <property type="entry name" value="Mur_ligase_C"/>
</dbReference>
<evidence type="ECO:0000256" key="6">
    <source>
        <dbReference type="ARBA" id="ARBA00015655"/>
    </source>
</evidence>
<dbReference type="SUPFAM" id="SSF51984">
    <property type="entry name" value="MurCD N-terminal domain"/>
    <property type="match status" value="1"/>
</dbReference>
<name>W9EFE4_9LACO</name>
<dbReference type="Pfam" id="PF08245">
    <property type="entry name" value="Mur_ligase_M"/>
    <property type="match status" value="1"/>
</dbReference>
<protein>
    <recommendedName>
        <fullName evidence="6 17">UDP-N-acetylmuramoylalanine--D-glutamate ligase</fullName>
        <ecNumber evidence="5 17">6.3.2.9</ecNumber>
    </recommendedName>
    <alternativeName>
        <fullName evidence="15 17">D-glutamic acid-adding enzyme</fullName>
    </alternativeName>
    <alternativeName>
        <fullName evidence="14 17">UDP-N-acetylmuramoyl-L-alanyl-D-glutamate synthetase</fullName>
    </alternativeName>
</protein>
<dbReference type="PANTHER" id="PTHR43692:SF1">
    <property type="entry name" value="UDP-N-ACETYLMURAMOYLALANINE--D-GLUTAMATE LIGASE"/>
    <property type="match status" value="1"/>
</dbReference>
<dbReference type="GO" id="GO:0051301">
    <property type="term" value="P:cell division"/>
    <property type="evidence" value="ECO:0007669"/>
    <property type="project" value="UniProtKB-KW"/>
</dbReference>
<evidence type="ECO:0000256" key="18">
    <source>
        <dbReference type="RuleBase" id="RU003664"/>
    </source>
</evidence>
<keyword evidence="8 17" id="KW-0436">Ligase</keyword>
<evidence type="ECO:0000256" key="5">
    <source>
        <dbReference type="ARBA" id="ARBA00012212"/>
    </source>
</evidence>
<comment type="similarity">
    <text evidence="4 17">Belongs to the MurCDEF family.</text>
</comment>
<evidence type="ECO:0000259" key="20">
    <source>
        <dbReference type="Pfam" id="PF08245"/>
    </source>
</evidence>
<evidence type="ECO:0000256" key="15">
    <source>
        <dbReference type="ARBA" id="ARBA00032324"/>
    </source>
</evidence>
<accession>W9EFE4</accession>
<dbReference type="GO" id="GO:0009252">
    <property type="term" value="P:peptidoglycan biosynthetic process"/>
    <property type="evidence" value="ECO:0007669"/>
    <property type="project" value="UniProtKB-UniRule"/>
</dbReference>
<dbReference type="PANTHER" id="PTHR43692">
    <property type="entry name" value="UDP-N-ACETYLMURAMOYLALANINE--D-GLUTAMATE LIGASE"/>
    <property type="match status" value="1"/>
</dbReference>
<dbReference type="RefSeq" id="WP_009167176.1">
    <property type="nucleotide sequence ID" value="NZ_ALXG01000045.1"/>
</dbReference>
<dbReference type="GO" id="GO:0005737">
    <property type="term" value="C:cytoplasm"/>
    <property type="evidence" value="ECO:0007669"/>
    <property type="project" value="UniProtKB-SubCell"/>
</dbReference>
<evidence type="ECO:0000256" key="16">
    <source>
        <dbReference type="ARBA" id="ARBA00047632"/>
    </source>
</evidence>
<comment type="catalytic activity">
    <reaction evidence="16 17 18">
        <text>UDP-N-acetyl-alpha-D-muramoyl-L-alanine + D-glutamate + ATP = UDP-N-acetyl-alpha-D-muramoyl-L-alanyl-D-glutamate + ADP + phosphate + H(+)</text>
        <dbReference type="Rhea" id="RHEA:16429"/>
        <dbReference type="ChEBI" id="CHEBI:15378"/>
        <dbReference type="ChEBI" id="CHEBI:29986"/>
        <dbReference type="ChEBI" id="CHEBI:30616"/>
        <dbReference type="ChEBI" id="CHEBI:43474"/>
        <dbReference type="ChEBI" id="CHEBI:83898"/>
        <dbReference type="ChEBI" id="CHEBI:83900"/>
        <dbReference type="ChEBI" id="CHEBI:456216"/>
        <dbReference type="EC" id="6.3.2.9"/>
    </reaction>
</comment>
<gene>
    <name evidence="17" type="primary">murD</name>
    <name evidence="21" type="ORF">B808_1074</name>
</gene>
<feature type="domain" description="Mur ligase central" evidence="20">
    <location>
        <begin position="116"/>
        <end position="292"/>
    </location>
</feature>
<evidence type="ECO:0000256" key="1">
    <source>
        <dbReference type="ARBA" id="ARBA00002734"/>
    </source>
</evidence>
<dbReference type="Pfam" id="PF21799">
    <property type="entry name" value="MurD-like_N"/>
    <property type="match status" value="1"/>
</dbReference>
<reference evidence="21 22" key="1">
    <citation type="submission" date="2012-08" db="EMBL/GenBank/DDBJ databases">
        <title>Genome sequencing of Lactobacillus florum 8D.</title>
        <authorList>
            <person name="Kim E.B."/>
            <person name="Marco M.L."/>
        </authorList>
    </citation>
    <scope>NUCLEOTIDE SEQUENCE [LARGE SCALE GENOMIC DNA]</scope>
    <source>
        <strain evidence="21 22">8D</strain>
    </source>
</reference>
<dbReference type="SUPFAM" id="SSF53244">
    <property type="entry name" value="MurD-like peptide ligases, peptide-binding domain"/>
    <property type="match status" value="1"/>
</dbReference>
<dbReference type="Gene3D" id="3.40.50.720">
    <property type="entry name" value="NAD(P)-binding Rossmann-like Domain"/>
    <property type="match status" value="1"/>
</dbReference>
<keyword evidence="10 17" id="KW-0067">ATP-binding</keyword>
<proteinExistence type="inferred from homology"/>
<evidence type="ECO:0000313" key="21">
    <source>
        <dbReference type="EMBL" id="ETO39966.1"/>
    </source>
</evidence>
<dbReference type="InterPro" id="IPR036565">
    <property type="entry name" value="Mur-like_cat_sf"/>
</dbReference>
<dbReference type="HAMAP" id="MF_00639">
    <property type="entry name" value="MurD"/>
    <property type="match status" value="1"/>
</dbReference>
<evidence type="ECO:0000256" key="10">
    <source>
        <dbReference type="ARBA" id="ARBA00022840"/>
    </source>
</evidence>
<dbReference type="GO" id="GO:0005524">
    <property type="term" value="F:ATP binding"/>
    <property type="evidence" value="ECO:0007669"/>
    <property type="project" value="UniProtKB-UniRule"/>
</dbReference>
<evidence type="ECO:0000256" key="14">
    <source>
        <dbReference type="ARBA" id="ARBA00030398"/>
    </source>
</evidence>
<keyword evidence="17 18" id="KW-0131">Cell cycle</keyword>
<evidence type="ECO:0000256" key="17">
    <source>
        <dbReference type="HAMAP-Rule" id="MF_00639"/>
    </source>
</evidence>
<dbReference type="Proteomes" id="UP000019474">
    <property type="component" value="Unassembled WGS sequence"/>
</dbReference>
<evidence type="ECO:0000313" key="22">
    <source>
        <dbReference type="Proteomes" id="UP000019474"/>
    </source>
</evidence>
<dbReference type="EC" id="6.3.2.9" evidence="5 17"/>
<keyword evidence="17 18" id="KW-0132">Cell division</keyword>
<evidence type="ECO:0000256" key="12">
    <source>
        <dbReference type="ARBA" id="ARBA00022984"/>
    </source>
</evidence>
<dbReference type="SUPFAM" id="SSF53623">
    <property type="entry name" value="MurD-like peptide ligases, catalytic domain"/>
    <property type="match status" value="1"/>
</dbReference>
<dbReference type="AlphaFoldDB" id="W9EFE4"/>
<feature type="domain" description="Mur ligase C-terminal" evidence="19">
    <location>
        <begin position="314"/>
        <end position="427"/>
    </location>
</feature>
<dbReference type="Gene3D" id="3.40.1190.10">
    <property type="entry name" value="Mur-like, catalytic domain"/>
    <property type="match status" value="1"/>
</dbReference>
<dbReference type="GO" id="GO:0071555">
    <property type="term" value="P:cell wall organization"/>
    <property type="evidence" value="ECO:0007669"/>
    <property type="project" value="UniProtKB-KW"/>
</dbReference>